<accession>A0ABP8IUV9</accession>
<dbReference type="InterPro" id="IPR014729">
    <property type="entry name" value="Rossmann-like_a/b/a_fold"/>
</dbReference>
<sequence length="252" mass="28546">MKNAVQHWSGGKDSALCLYHARRNPQLRVTHLLTTLNEHYQRVAMHGVRPELLHAQAARIGLPLQPLWLPEMPSMAEYEQRMAASLHSLQQQADVTVSVFGDLHLQDLRAYREQQLTQQGLEAAFPIWHKPAAELLAEFFDLGFRAVVVCTNEQHLDASFCGRELDRDFLRDLPPGVDACGENGEYHSFVYDAPYFSRPIPVVRSEKVRRVYQPAGNATSTDKDDCYRSQPDPFAAGFWYCDLLLGPDADPV</sequence>
<dbReference type="Gene3D" id="3.90.1490.10">
    <property type="entry name" value="putative n-type atp pyrophosphatase, domain 2"/>
    <property type="match status" value="1"/>
</dbReference>
<dbReference type="Proteomes" id="UP001500454">
    <property type="component" value="Unassembled WGS sequence"/>
</dbReference>
<reference evidence="3" key="1">
    <citation type="journal article" date="2019" name="Int. J. Syst. Evol. Microbiol.">
        <title>The Global Catalogue of Microorganisms (GCM) 10K type strain sequencing project: providing services to taxonomists for standard genome sequencing and annotation.</title>
        <authorList>
            <consortium name="The Broad Institute Genomics Platform"/>
            <consortium name="The Broad Institute Genome Sequencing Center for Infectious Disease"/>
            <person name="Wu L."/>
            <person name="Ma J."/>
        </authorList>
    </citation>
    <scope>NUCLEOTIDE SEQUENCE [LARGE SCALE GENOMIC DNA]</scope>
    <source>
        <strain evidence="3">JCM 17924</strain>
    </source>
</reference>
<evidence type="ECO:0000313" key="3">
    <source>
        <dbReference type="Proteomes" id="UP001500454"/>
    </source>
</evidence>
<protein>
    <submittedName>
        <fullName evidence="2">Diphthine--ammonia ligase</fullName>
    </submittedName>
</protein>
<evidence type="ECO:0000313" key="2">
    <source>
        <dbReference type="EMBL" id="GAA4374562.1"/>
    </source>
</evidence>
<dbReference type="RefSeq" id="WP_345221282.1">
    <property type="nucleotide sequence ID" value="NZ_BAABHA010000002.1"/>
</dbReference>
<dbReference type="SUPFAM" id="SSF52402">
    <property type="entry name" value="Adenine nucleotide alpha hydrolases-like"/>
    <property type="match status" value="1"/>
</dbReference>
<dbReference type="CDD" id="cd01994">
    <property type="entry name" value="AANH_PF0828-like"/>
    <property type="match status" value="1"/>
</dbReference>
<feature type="domain" description="Diphthamide synthase" evidence="1">
    <location>
        <begin position="2"/>
        <end position="208"/>
    </location>
</feature>
<gene>
    <name evidence="2" type="ORF">GCM10023186_06090</name>
</gene>
<keyword evidence="3" id="KW-1185">Reference proteome</keyword>
<dbReference type="GO" id="GO:0016874">
    <property type="term" value="F:ligase activity"/>
    <property type="evidence" value="ECO:0007669"/>
    <property type="project" value="UniProtKB-KW"/>
</dbReference>
<proteinExistence type="predicted"/>
<name>A0ABP8IUV9_9BACT</name>
<keyword evidence="2" id="KW-0436">Ligase</keyword>
<dbReference type="EMBL" id="BAABHA010000002">
    <property type="protein sequence ID" value="GAA4374562.1"/>
    <property type="molecule type" value="Genomic_DNA"/>
</dbReference>
<dbReference type="InterPro" id="IPR002761">
    <property type="entry name" value="Diphthami_syn_dom"/>
</dbReference>
<dbReference type="Gene3D" id="3.40.50.620">
    <property type="entry name" value="HUPs"/>
    <property type="match status" value="1"/>
</dbReference>
<evidence type="ECO:0000259" key="1">
    <source>
        <dbReference type="Pfam" id="PF01902"/>
    </source>
</evidence>
<comment type="caution">
    <text evidence="2">The sequence shown here is derived from an EMBL/GenBank/DDBJ whole genome shotgun (WGS) entry which is preliminary data.</text>
</comment>
<dbReference type="Pfam" id="PF01902">
    <property type="entry name" value="Diphthami_syn_2"/>
    <property type="match status" value="1"/>
</dbReference>
<organism evidence="2 3">
    <name type="scientific">Hymenobacter koreensis</name>
    <dbReference type="NCBI Taxonomy" id="1084523"/>
    <lineage>
        <taxon>Bacteria</taxon>
        <taxon>Pseudomonadati</taxon>
        <taxon>Bacteroidota</taxon>
        <taxon>Cytophagia</taxon>
        <taxon>Cytophagales</taxon>
        <taxon>Hymenobacteraceae</taxon>
        <taxon>Hymenobacter</taxon>
    </lineage>
</organism>